<sequence>MVRWRSRYSSPENARDAPGSGRCLAAEVTSDRPPPPLPNPTGRCNPTERFAVRRGGGAGCARRRWTKGSRWVQASVCDVFAVTSCDFSGDNVG</sequence>
<evidence type="ECO:0000256" key="1">
    <source>
        <dbReference type="SAM" id="MobiDB-lite"/>
    </source>
</evidence>
<organism evidence="2 3">
    <name type="scientific">Liparis tanakae</name>
    <name type="common">Tanaka's snailfish</name>
    <dbReference type="NCBI Taxonomy" id="230148"/>
    <lineage>
        <taxon>Eukaryota</taxon>
        <taxon>Metazoa</taxon>
        <taxon>Chordata</taxon>
        <taxon>Craniata</taxon>
        <taxon>Vertebrata</taxon>
        <taxon>Euteleostomi</taxon>
        <taxon>Actinopterygii</taxon>
        <taxon>Neopterygii</taxon>
        <taxon>Teleostei</taxon>
        <taxon>Neoteleostei</taxon>
        <taxon>Acanthomorphata</taxon>
        <taxon>Eupercaria</taxon>
        <taxon>Perciformes</taxon>
        <taxon>Cottioidei</taxon>
        <taxon>Cottales</taxon>
        <taxon>Liparidae</taxon>
        <taxon>Liparis</taxon>
    </lineage>
</organism>
<dbReference type="Proteomes" id="UP000314294">
    <property type="component" value="Unassembled WGS sequence"/>
</dbReference>
<dbReference type="EMBL" id="SRLO01000104">
    <property type="protein sequence ID" value="TNN75413.1"/>
    <property type="molecule type" value="Genomic_DNA"/>
</dbReference>
<comment type="caution">
    <text evidence="2">The sequence shown here is derived from an EMBL/GenBank/DDBJ whole genome shotgun (WGS) entry which is preliminary data.</text>
</comment>
<reference evidence="2 3" key="1">
    <citation type="submission" date="2019-03" db="EMBL/GenBank/DDBJ databases">
        <title>First draft genome of Liparis tanakae, snailfish: a comprehensive survey of snailfish specific genes.</title>
        <authorList>
            <person name="Kim W."/>
            <person name="Song I."/>
            <person name="Jeong J.-H."/>
            <person name="Kim D."/>
            <person name="Kim S."/>
            <person name="Ryu S."/>
            <person name="Song J.Y."/>
            <person name="Lee S.K."/>
        </authorList>
    </citation>
    <scope>NUCLEOTIDE SEQUENCE [LARGE SCALE GENOMIC DNA]</scope>
    <source>
        <tissue evidence="2">Muscle</tissue>
    </source>
</reference>
<evidence type="ECO:0000313" key="2">
    <source>
        <dbReference type="EMBL" id="TNN75413.1"/>
    </source>
</evidence>
<keyword evidence="3" id="KW-1185">Reference proteome</keyword>
<accession>A0A4Z2IEF4</accession>
<protein>
    <submittedName>
        <fullName evidence="2">Uncharacterized protein</fullName>
    </submittedName>
</protein>
<name>A0A4Z2IEF4_9TELE</name>
<proteinExistence type="predicted"/>
<evidence type="ECO:0000313" key="3">
    <source>
        <dbReference type="Proteomes" id="UP000314294"/>
    </source>
</evidence>
<dbReference type="AlphaFoldDB" id="A0A4Z2IEF4"/>
<feature type="region of interest" description="Disordered" evidence="1">
    <location>
        <begin position="1"/>
        <end position="49"/>
    </location>
</feature>
<gene>
    <name evidence="2" type="ORF">EYF80_014460</name>
</gene>